<proteinExistence type="predicted"/>
<comment type="caution">
    <text evidence="1">The sequence shown here is derived from an EMBL/GenBank/DDBJ whole genome shotgun (WGS) entry which is preliminary data.</text>
</comment>
<evidence type="ECO:0000313" key="2">
    <source>
        <dbReference type="Proteomes" id="UP001597100"/>
    </source>
</evidence>
<keyword evidence="2" id="KW-1185">Reference proteome</keyword>
<gene>
    <name evidence="1" type="ORF">ACFQ1G_01350</name>
</gene>
<dbReference type="Proteomes" id="UP001597100">
    <property type="component" value="Unassembled WGS sequence"/>
</dbReference>
<sequence length="156" mass="18111">MPIYKTIPIDSSYMDTHDYPPPPPPDLIYYSNDFFNAMIERNLIDSIDAEYMYTIIDSSLTVHIDSNLISKATLTKQHLDSLLDQDIDYAYDFIEKRFGTSCFIRVGTPVFNKPKTRLILAVDYYCGPLNGQGYIFILKKENDKWMIIQELGTWES</sequence>
<evidence type="ECO:0000313" key="1">
    <source>
        <dbReference type="EMBL" id="MFD0975424.1"/>
    </source>
</evidence>
<dbReference type="EMBL" id="JBHTJP010000024">
    <property type="protein sequence ID" value="MFD0975424.1"/>
    <property type="molecule type" value="Genomic_DNA"/>
</dbReference>
<name>A0ABW3IBN1_9FLAO</name>
<protein>
    <recommendedName>
        <fullName evidence="3">Lumazine-binding protein</fullName>
    </recommendedName>
</protein>
<evidence type="ECO:0008006" key="3">
    <source>
        <dbReference type="Google" id="ProtNLM"/>
    </source>
</evidence>
<dbReference type="RefSeq" id="WP_380736441.1">
    <property type="nucleotide sequence ID" value="NZ_JBHTJP010000024.1"/>
</dbReference>
<organism evidence="1 2">
    <name type="scientific">Salinimicrobium gaetbulicola</name>
    <dbReference type="NCBI Taxonomy" id="999702"/>
    <lineage>
        <taxon>Bacteria</taxon>
        <taxon>Pseudomonadati</taxon>
        <taxon>Bacteroidota</taxon>
        <taxon>Flavobacteriia</taxon>
        <taxon>Flavobacteriales</taxon>
        <taxon>Flavobacteriaceae</taxon>
        <taxon>Salinimicrobium</taxon>
    </lineage>
</organism>
<accession>A0ABW3IBN1</accession>
<reference evidence="2" key="1">
    <citation type="journal article" date="2019" name="Int. J. Syst. Evol. Microbiol.">
        <title>The Global Catalogue of Microorganisms (GCM) 10K type strain sequencing project: providing services to taxonomists for standard genome sequencing and annotation.</title>
        <authorList>
            <consortium name="The Broad Institute Genomics Platform"/>
            <consortium name="The Broad Institute Genome Sequencing Center for Infectious Disease"/>
            <person name="Wu L."/>
            <person name="Ma J."/>
        </authorList>
    </citation>
    <scope>NUCLEOTIDE SEQUENCE [LARGE SCALE GENOMIC DNA]</scope>
    <source>
        <strain evidence="2">CCUG 60898</strain>
    </source>
</reference>